<evidence type="ECO:0000313" key="1">
    <source>
        <dbReference type="EMBL" id="CBY43317.1"/>
    </source>
</evidence>
<sequence>MGRSKFYTVRKAFATKDQSFLIVTIHKQKKYNHLFLQMKKSKMTLCRSKMSLLSL</sequence>
<accession>E4Z6I9</accession>
<reference evidence="1" key="1">
    <citation type="journal article" date="2010" name="Science">
        <title>Plasticity of animal genome architecture unmasked by rapid evolution of a pelagic tunicate.</title>
        <authorList>
            <person name="Denoeud F."/>
            <person name="Henriet S."/>
            <person name="Mungpakdee S."/>
            <person name="Aury J.M."/>
            <person name="Da Silva C."/>
            <person name="Brinkmann H."/>
            <person name="Mikhaleva J."/>
            <person name="Olsen L.C."/>
            <person name="Jubin C."/>
            <person name="Canestro C."/>
            <person name="Bouquet J.M."/>
            <person name="Danks G."/>
            <person name="Poulain J."/>
            <person name="Campsteijn C."/>
            <person name="Adamski M."/>
            <person name="Cross I."/>
            <person name="Yadetie F."/>
            <person name="Muffato M."/>
            <person name="Louis A."/>
            <person name="Butcher S."/>
            <person name="Tsagkogeorga G."/>
            <person name="Konrad A."/>
            <person name="Singh S."/>
            <person name="Jensen M.F."/>
            <person name="Cong E.H."/>
            <person name="Eikeseth-Otteraa H."/>
            <person name="Noel B."/>
            <person name="Anthouard V."/>
            <person name="Porcel B.M."/>
            <person name="Kachouri-Lafond R."/>
            <person name="Nishino A."/>
            <person name="Ugolini M."/>
            <person name="Chourrout P."/>
            <person name="Nishida H."/>
            <person name="Aasland R."/>
            <person name="Huzurbazar S."/>
            <person name="Westhof E."/>
            <person name="Delsuc F."/>
            <person name="Lehrach H."/>
            <person name="Reinhardt R."/>
            <person name="Weissenbach J."/>
            <person name="Roy S.W."/>
            <person name="Artiguenave F."/>
            <person name="Postlethwait J.H."/>
            <person name="Manak J.R."/>
            <person name="Thompson E.M."/>
            <person name="Jaillon O."/>
            <person name="Du Pasquier L."/>
            <person name="Boudinot P."/>
            <person name="Liberles D.A."/>
            <person name="Volff J.N."/>
            <person name="Philippe H."/>
            <person name="Lenhard B."/>
            <person name="Roest Crollius H."/>
            <person name="Wincker P."/>
            <person name="Chourrout D."/>
        </authorList>
    </citation>
    <scope>NUCLEOTIDE SEQUENCE [LARGE SCALE GENOMIC DNA]</scope>
</reference>
<dbReference type="Proteomes" id="UP000011014">
    <property type="component" value="Unassembled WGS sequence"/>
</dbReference>
<gene>
    <name evidence="1" type="ORF">GSOID_T00027899001</name>
</gene>
<protein>
    <submittedName>
        <fullName evidence="1">Uncharacterized protein</fullName>
    </submittedName>
</protein>
<dbReference type="EMBL" id="FN658096">
    <property type="protein sequence ID" value="CBY43317.1"/>
    <property type="molecule type" value="Genomic_DNA"/>
</dbReference>
<organism evidence="1">
    <name type="scientific">Oikopleura dioica</name>
    <name type="common">Tunicate</name>
    <dbReference type="NCBI Taxonomy" id="34765"/>
    <lineage>
        <taxon>Eukaryota</taxon>
        <taxon>Metazoa</taxon>
        <taxon>Chordata</taxon>
        <taxon>Tunicata</taxon>
        <taxon>Appendicularia</taxon>
        <taxon>Copelata</taxon>
        <taxon>Oikopleuridae</taxon>
        <taxon>Oikopleura</taxon>
    </lineage>
</organism>
<name>E4Z6I9_OIKDI</name>
<proteinExistence type="predicted"/>
<dbReference type="AlphaFoldDB" id="E4Z6I9"/>